<keyword evidence="3" id="KW-1185">Reference proteome</keyword>
<evidence type="ECO:0000256" key="1">
    <source>
        <dbReference type="SAM" id="MobiDB-lite"/>
    </source>
</evidence>
<evidence type="ECO:0000313" key="3">
    <source>
        <dbReference type="Proteomes" id="UP000054266"/>
    </source>
</evidence>
<protein>
    <submittedName>
        <fullName evidence="2">Uncharacterized protein</fullName>
    </submittedName>
</protein>
<organism evidence="2 3">
    <name type="scientific">Phialophora macrospora</name>
    <dbReference type="NCBI Taxonomy" id="1851006"/>
    <lineage>
        <taxon>Eukaryota</taxon>
        <taxon>Fungi</taxon>
        <taxon>Dikarya</taxon>
        <taxon>Ascomycota</taxon>
        <taxon>Pezizomycotina</taxon>
        <taxon>Eurotiomycetes</taxon>
        <taxon>Chaetothyriomycetidae</taxon>
        <taxon>Chaetothyriales</taxon>
        <taxon>Herpotrichiellaceae</taxon>
        <taxon>Phialophora</taxon>
    </lineage>
</organism>
<evidence type="ECO:0000313" key="2">
    <source>
        <dbReference type="EMBL" id="KIW62914.1"/>
    </source>
</evidence>
<name>A0A0D2FSA9_9EURO</name>
<feature type="region of interest" description="Disordered" evidence="1">
    <location>
        <begin position="1"/>
        <end position="81"/>
    </location>
</feature>
<dbReference type="AlphaFoldDB" id="A0A0D2FSA9"/>
<gene>
    <name evidence="2" type="ORF">PV04_09802</name>
</gene>
<sequence length="112" mass="11916">MSNSGAGSRPSDPSYKTLQTAVARPVDGLDDEASGQAVAATGRGLGEDQEGGDESKPDTVQRAEMEPHEPRARGDRDVVSRVDDAPSWRIGEGRHVNGRVVLDKQHGVARDI</sequence>
<dbReference type="Proteomes" id="UP000054266">
    <property type="component" value="Unassembled WGS sequence"/>
</dbReference>
<proteinExistence type="predicted"/>
<reference evidence="2 3" key="1">
    <citation type="submission" date="2015-01" db="EMBL/GenBank/DDBJ databases">
        <title>The Genome Sequence of Capronia semiimmersa CBS27337.</title>
        <authorList>
            <consortium name="The Broad Institute Genomics Platform"/>
            <person name="Cuomo C."/>
            <person name="de Hoog S."/>
            <person name="Gorbushina A."/>
            <person name="Stielow B."/>
            <person name="Teixiera M."/>
            <person name="Abouelleil A."/>
            <person name="Chapman S.B."/>
            <person name="Priest M."/>
            <person name="Young S.K."/>
            <person name="Wortman J."/>
            <person name="Nusbaum C."/>
            <person name="Birren B."/>
        </authorList>
    </citation>
    <scope>NUCLEOTIDE SEQUENCE [LARGE SCALE GENOMIC DNA]</scope>
    <source>
        <strain evidence="2 3">CBS 27337</strain>
    </source>
</reference>
<dbReference type="EMBL" id="KN846962">
    <property type="protein sequence ID" value="KIW62914.1"/>
    <property type="molecule type" value="Genomic_DNA"/>
</dbReference>
<dbReference type="HOGENOM" id="CLU_2145568_0_0_1"/>
<accession>A0A0D2FSA9</accession>
<feature type="compositionally biased region" description="Basic and acidic residues" evidence="1">
    <location>
        <begin position="53"/>
        <end position="81"/>
    </location>
</feature>